<comment type="caution">
    <text evidence="2">The sequence shown here is derived from an EMBL/GenBank/DDBJ whole genome shotgun (WGS) entry which is preliminary data.</text>
</comment>
<dbReference type="PANTHER" id="PTHR19303:SF74">
    <property type="entry name" value="POGO TRANSPOSABLE ELEMENT WITH KRAB DOMAIN"/>
    <property type="match status" value="1"/>
</dbReference>
<dbReference type="EMBL" id="BLXT01002087">
    <property type="protein sequence ID" value="GFN91060.1"/>
    <property type="molecule type" value="Genomic_DNA"/>
</dbReference>
<proteinExistence type="predicted"/>
<dbReference type="Proteomes" id="UP000735302">
    <property type="component" value="Unassembled WGS sequence"/>
</dbReference>
<dbReference type="Gene3D" id="3.30.420.10">
    <property type="entry name" value="Ribonuclease H-like superfamily/Ribonuclease H"/>
    <property type="match status" value="1"/>
</dbReference>
<name>A0AAV3Z8V7_9GAST</name>
<dbReference type="AlphaFoldDB" id="A0AAV3Z8V7"/>
<dbReference type="Pfam" id="PF03184">
    <property type="entry name" value="DDE_1"/>
    <property type="match status" value="1"/>
</dbReference>
<evidence type="ECO:0000313" key="2">
    <source>
        <dbReference type="EMBL" id="GFN91060.1"/>
    </source>
</evidence>
<keyword evidence="3" id="KW-1185">Reference proteome</keyword>
<dbReference type="InterPro" id="IPR050863">
    <property type="entry name" value="CenT-Element_Derived"/>
</dbReference>
<dbReference type="InterPro" id="IPR004875">
    <property type="entry name" value="DDE_SF_endonuclease_dom"/>
</dbReference>
<evidence type="ECO:0000259" key="1">
    <source>
        <dbReference type="Pfam" id="PF03184"/>
    </source>
</evidence>
<dbReference type="InterPro" id="IPR036397">
    <property type="entry name" value="RNaseH_sf"/>
</dbReference>
<accession>A0AAV3Z8V7</accession>
<evidence type="ECO:0000313" key="3">
    <source>
        <dbReference type="Proteomes" id="UP000735302"/>
    </source>
</evidence>
<protein>
    <submittedName>
        <fullName evidence="2">Tigger transposable element-derived protein 6-like protein</fullName>
    </submittedName>
</protein>
<feature type="domain" description="DDE-1" evidence="1">
    <location>
        <begin position="80"/>
        <end position="203"/>
    </location>
</feature>
<organism evidence="2 3">
    <name type="scientific">Plakobranchus ocellatus</name>
    <dbReference type="NCBI Taxonomy" id="259542"/>
    <lineage>
        <taxon>Eukaryota</taxon>
        <taxon>Metazoa</taxon>
        <taxon>Spiralia</taxon>
        <taxon>Lophotrochozoa</taxon>
        <taxon>Mollusca</taxon>
        <taxon>Gastropoda</taxon>
        <taxon>Heterobranchia</taxon>
        <taxon>Euthyneura</taxon>
        <taxon>Panpulmonata</taxon>
        <taxon>Sacoglossa</taxon>
        <taxon>Placobranchoidea</taxon>
        <taxon>Plakobranchidae</taxon>
        <taxon>Plakobranchus</taxon>
    </lineage>
</organism>
<dbReference type="GO" id="GO:0003677">
    <property type="term" value="F:DNA binding"/>
    <property type="evidence" value="ECO:0007669"/>
    <property type="project" value="TreeGrafter"/>
</dbReference>
<reference evidence="2 3" key="1">
    <citation type="journal article" date="2021" name="Elife">
        <title>Chloroplast acquisition without the gene transfer in kleptoplastic sea slugs, Plakobranchus ocellatus.</title>
        <authorList>
            <person name="Maeda T."/>
            <person name="Takahashi S."/>
            <person name="Yoshida T."/>
            <person name="Shimamura S."/>
            <person name="Takaki Y."/>
            <person name="Nagai Y."/>
            <person name="Toyoda A."/>
            <person name="Suzuki Y."/>
            <person name="Arimoto A."/>
            <person name="Ishii H."/>
            <person name="Satoh N."/>
            <person name="Nishiyama T."/>
            <person name="Hasebe M."/>
            <person name="Maruyama T."/>
            <person name="Minagawa J."/>
            <person name="Obokata J."/>
            <person name="Shigenobu S."/>
        </authorList>
    </citation>
    <scope>NUCLEOTIDE SEQUENCE [LARGE SCALE GENOMIC DNA]</scope>
</reference>
<gene>
    <name evidence="2" type="ORF">PoB_001756600</name>
</gene>
<dbReference type="PANTHER" id="PTHR19303">
    <property type="entry name" value="TRANSPOSON"/>
    <property type="match status" value="1"/>
</dbReference>
<sequence length="301" mass="34477">MAPKRLQYSEGAMNVACISVGKGTELKVAARQHGIPYPTLRAQVNQWKKTHKKDRWRHEEEVFAAKADKHIYQVSKDTHQQVTIHLCRNAAGELQAPLLIFPGQRFSYDPLEGFPESHFAKSGNGPIDTEIFAKWLATGFIPAVSRLQKPVVLFADGHSTHLTLAIHQICKDNGITSILYQLPGHSSHIVQPLDRTTFENLIKACGEKSSNSRRRIQTLCRNNILQRFSRKAWDEPHHDRDVLLRNSFKASGIFSRNSEQFDRSKLAPNDFMLCVPIMKVYSRRQSESCKILLFFWCWLQI</sequence>
<dbReference type="GO" id="GO:0005634">
    <property type="term" value="C:nucleus"/>
    <property type="evidence" value="ECO:0007669"/>
    <property type="project" value="TreeGrafter"/>
</dbReference>